<accession>A0A8J7GFC0</accession>
<evidence type="ECO:0000313" key="3">
    <source>
        <dbReference type="EMBL" id="MBG6136490.1"/>
    </source>
</evidence>
<dbReference type="InterPro" id="IPR009003">
    <property type="entry name" value="Peptidase_S1_PA"/>
</dbReference>
<comment type="caution">
    <text evidence="3">The sequence shown here is derived from an EMBL/GenBank/DDBJ whole genome shotgun (WGS) entry which is preliminary data.</text>
</comment>
<dbReference type="RefSeq" id="WP_197003458.1">
    <property type="nucleotide sequence ID" value="NZ_BONS01000015.1"/>
</dbReference>
<dbReference type="Pfam" id="PF13365">
    <property type="entry name" value="Trypsin_2"/>
    <property type="match status" value="1"/>
</dbReference>
<evidence type="ECO:0000313" key="4">
    <source>
        <dbReference type="Proteomes" id="UP000622552"/>
    </source>
</evidence>
<keyword evidence="4" id="KW-1185">Reference proteome</keyword>
<dbReference type="InterPro" id="IPR045555">
    <property type="entry name" value="VMAP-M0"/>
</dbReference>
<proteinExistence type="predicted"/>
<feature type="domain" description="vWA-MoxR associated protein middle region 0" evidence="1">
    <location>
        <begin position="221"/>
        <end position="314"/>
    </location>
</feature>
<feature type="domain" description="vWA-MoxR associated protein C-terminal" evidence="2">
    <location>
        <begin position="339"/>
        <end position="580"/>
    </location>
</feature>
<evidence type="ECO:0000259" key="1">
    <source>
        <dbReference type="Pfam" id="PF19916"/>
    </source>
</evidence>
<dbReference type="InterPro" id="IPR045450">
    <property type="entry name" value="VMAP_C"/>
</dbReference>
<dbReference type="AlphaFoldDB" id="A0A8J7GFC0"/>
<name>A0A8J7GFC0_9ACTN</name>
<dbReference type="Pfam" id="PF19916">
    <property type="entry name" value="VMAP-M0"/>
    <property type="match status" value="1"/>
</dbReference>
<reference evidence="3" key="1">
    <citation type="submission" date="2020-11" db="EMBL/GenBank/DDBJ databases">
        <title>Sequencing the genomes of 1000 actinobacteria strains.</title>
        <authorList>
            <person name="Klenk H.-P."/>
        </authorList>
    </citation>
    <scope>NUCLEOTIDE SEQUENCE</scope>
    <source>
        <strain evidence="3">DSM 45356</strain>
    </source>
</reference>
<sequence length="597" mass="65166">MIEIPYLVEIRGHAHGSGFLAAPGMVVTCAHVAGQAGSTVSVHWQGVVYTAVVAAASQPPAGGRGLWPFPDLAVLRVTGLPEDHPCGSINGRLPQHGSKLRFAGYTSVYDRVPRQMTGTCALAGSWNDGNGSFLRIGGDELSAGNSGGPVLDADTGVCAVAKSARTLDTDRGGLAVPIQALRHLDPLVYTELRRGHDLLHPTRRDPPGNLESSVGIPLDKQYELREICASLPETDAHRAHYNAAGGQLTPPIYPLTDYGDVISDLVELLPPVSGMPYLLSYAADLARMHPDVRKLQYWVLTIAARLGLEDEAVRRLEHDQRPRPDVSVMARLAPVGNSGRYHLRLWRYRDADTVEEVGPEYGPASLADVFQKLQAVLPEQLTRAEQHRAPVMVELIVPPELLDEEFDDWRIWPDEDWVSIGTRYAVVLRDLRRLENDRFRVSWERRWDAALAKDLGAILQFVGCAPITSRKSMAGWLEEDLSRSALVLPAGLRSSTSLVALDIALRGGVPVVLWSRGGCTGCADETLCVGARFYSGLRAALSAETMADLPERIKTLRNAADASQDPEHCGHGVALLWDDPRRRPPGQLLTRAEETVK</sequence>
<dbReference type="Proteomes" id="UP000622552">
    <property type="component" value="Unassembled WGS sequence"/>
</dbReference>
<dbReference type="EMBL" id="JADOUF010000001">
    <property type="protein sequence ID" value="MBG6136490.1"/>
    <property type="molecule type" value="Genomic_DNA"/>
</dbReference>
<gene>
    <name evidence="3" type="ORF">IW245_002684</name>
</gene>
<evidence type="ECO:0000259" key="2">
    <source>
        <dbReference type="Pfam" id="PF20028"/>
    </source>
</evidence>
<protein>
    <submittedName>
        <fullName evidence="3">Transcriptional regulator with XRE-family HTH domain</fullName>
    </submittedName>
</protein>
<dbReference type="SUPFAM" id="SSF50494">
    <property type="entry name" value="Trypsin-like serine proteases"/>
    <property type="match status" value="1"/>
</dbReference>
<dbReference type="Gene3D" id="2.40.10.120">
    <property type="match status" value="1"/>
</dbReference>
<organism evidence="3 4">
    <name type="scientific">Longispora fulva</name>
    <dbReference type="NCBI Taxonomy" id="619741"/>
    <lineage>
        <taxon>Bacteria</taxon>
        <taxon>Bacillati</taxon>
        <taxon>Actinomycetota</taxon>
        <taxon>Actinomycetes</taxon>
        <taxon>Micromonosporales</taxon>
        <taxon>Micromonosporaceae</taxon>
        <taxon>Longispora</taxon>
    </lineage>
</organism>
<dbReference type="Pfam" id="PF20028">
    <property type="entry name" value="VMAP-C"/>
    <property type="match status" value="1"/>
</dbReference>